<evidence type="ECO:0000256" key="11">
    <source>
        <dbReference type="ARBA" id="ARBA00023303"/>
    </source>
</evidence>
<dbReference type="Pfam" id="PF00858">
    <property type="entry name" value="ASC"/>
    <property type="match status" value="2"/>
</dbReference>
<dbReference type="InterPro" id="IPR001873">
    <property type="entry name" value="ENaC"/>
</dbReference>
<feature type="transmembrane region" description="Helical" evidence="13">
    <location>
        <begin position="448"/>
        <end position="466"/>
    </location>
</feature>
<reference evidence="14" key="1">
    <citation type="journal article" date="2021" name="Sci. Adv.">
        <title>The American lobster genome reveals insights on longevity, neural, and immune adaptations.</title>
        <authorList>
            <person name="Polinski J.M."/>
            <person name="Zimin A.V."/>
            <person name="Clark K.F."/>
            <person name="Kohn A.B."/>
            <person name="Sadowski N."/>
            <person name="Timp W."/>
            <person name="Ptitsyn A."/>
            <person name="Khanna P."/>
            <person name="Romanova D.Y."/>
            <person name="Williams P."/>
            <person name="Greenwood S.J."/>
            <person name="Moroz L.L."/>
            <person name="Walt D.R."/>
            <person name="Bodnar A.G."/>
        </authorList>
    </citation>
    <scope>NUCLEOTIDE SEQUENCE</scope>
    <source>
        <strain evidence="14">GMGI-L3</strain>
    </source>
</reference>
<organism evidence="14 15">
    <name type="scientific">Homarus americanus</name>
    <name type="common">American lobster</name>
    <dbReference type="NCBI Taxonomy" id="6706"/>
    <lineage>
        <taxon>Eukaryota</taxon>
        <taxon>Metazoa</taxon>
        <taxon>Ecdysozoa</taxon>
        <taxon>Arthropoda</taxon>
        <taxon>Crustacea</taxon>
        <taxon>Multicrustacea</taxon>
        <taxon>Malacostraca</taxon>
        <taxon>Eumalacostraca</taxon>
        <taxon>Eucarida</taxon>
        <taxon>Decapoda</taxon>
        <taxon>Pleocyemata</taxon>
        <taxon>Astacidea</taxon>
        <taxon>Nephropoidea</taxon>
        <taxon>Nephropidae</taxon>
        <taxon>Homarus</taxon>
    </lineage>
</organism>
<dbReference type="Gene3D" id="1.10.287.770">
    <property type="entry name" value="YojJ-like"/>
    <property type="match status" value="2"/>
</dbReference>
<evidence type="ECO:0000256" key="9">
    <source>
        <dbReference type="ARBA" id="ARBA00023136"/>
    </source>
</evidence>
<keyword evidence="9 13" id="KW-0472">Membrane</keyword>
<accession>A0A8J5JLW5</accession>
<keyword evidence="5 12" id="KW-0812">Transmembrane</keyword>
<keyword evidence="4 12" id="KW-0894">Sodium channel</keyword>
<keyword evidence="15" id="KW-1185">Reference proteome</keyword>
<evidence type="ECO:0000256" key="7">
    <source>
        <dbReference type="ARBA" id="ARBA00023053"/>
    </source>
</evidence>
<protein>
    <submittedName>
        <fullName evidence="14">Putative epethelial sodium channel-like 4</fullName>
    </submittedName>
</protein>
<gene>
    <name evidence="14" type="primary">Enac-L4</name>
    <name evidence="14" type="ORF">Hamer_G011338</name>
</gene>
<proteinExistence type="inferred from homology"/>
<dbReference type="GO" id="GO:0005886">
    <property type="term" value="C:plasma membrane"/>
    <property type="evidence" value="ECO:0007669"/>
    <property type="project" value="TreeGrafter"/>
</dbReference>
<keyword evidence="6 13" id="KW-1133">Transmembrane helix</keyword>
<evidence type="ECO:0000256" key="8">
    <source>
        <dbReference type="ARBA" id="ARBA00023065"/>
    </source>
</evidence>
<evidence type="ECO:0000256" key="1">
    <source>
        <dbReference type="ARBA" id="ARBA00004141"/>
    </source>
</evidence>
<dbReference type="PANTHER" id="PTHR11690">
    <property type="entry name" value="AMILORIDE-SENSITIVE SODIUM CHANNEL-RELATED"/>
    <property type="match status" value="1"/>
</dbReference>
<evidence type="ECO:0000256" key="3">
    <source>
        <dbReference type="ARBA" id="ARBA00022448"/>
    </source>
</evidence>
<name>A0A8J5JLW5_HOMAM</name>
<keyword evidence="11 12" id="KW-0407">Ion channel</keyword>
<dbReference type="GO" id="GO:0015280">
    <property type="term" value="F:ligand-gated sodium channel activity"/>
    <property type="evidence" value="ECO:0007669"/>
    <property type="project" value="TreeGrafter"/>
</dbReference>
<keyword evidence="7" id="KW-0915">Sodium</keyword>
<evidence type="ECO:0000313" key="14">
    <source>
        <dbReference type="EMBL" id="KAG7158673.1"/>
    </source>
</evidence>
<evidence type="ECO:0000256" key="10">
    <source>
        <dbReference type="ARBA" id="ARBA00023201"/>
    </source>
</evidence>
<dbReference type="EMBL" id="JAHLQT010034478">
    <property type="protein sequence ID" value="KAG7158673.1"/>
    <property type="molecule type" value="Genomic_DNA"/>
</dbReference>
<evidence type="ECO:0000256" key="4">
    <source>
        <dbReference type="ARBA" id="ARBA00022461"/>
    </source>
</evidence>
<feature type="transmembrane region" description="Helical" evidence="13">
    <location>
        <begin position="24"/>
        <end position="49"/>
    </location>
</feature>
<evidence type="ECO:0000313" key="15">
    <source>
        <dbReference type="Proteomes" id="UP000747542"/>
    </source>
</evidence>
<dbReference type="Proteomes" id="UP000747542">
    <property type="component" value="Unassembled WGS sequence"/>
</dbReference>
<evidence type="ECO:0000256" key="5">
    <source>
        <dbReference type="ARBA" id="ARBA00022692"/>
    </source>
</evidence>
<feature type="transmembrane region" description="Helical" evidence="13">
    <location>
        <begin position="407"/>
        <end position="427"/>
    </location>
</feature>
<keyword evidence="10 12" id="KW-0739">Sodium transport</keyword>
<evidence type="ECO:0000256" key="13">
    <source>
        <dbReference type="SAM" id="Phobius"/>
    </source>
</evidence>
<feature type="transmembrane region" description="Helical" evidence="13">
    <location>
        <begin position="661"/>
        <end position="684"/>
    </location>
</feature>
<keyword evidence="3 12" id="KW-0813">Transport</keyword>
<comment type="caution">
    <text evidence="14">The sequence shown here is derived from an EMBL/GenBank/DDBJ whole genome shotgun (WGS) entry which is preliminary data.</text>
</comment>
<evidence type="ECO:0000256" key="12">
    <source>
        <dbReference type="RuleBase" id="RU000679"/>
    </source>
</evidence>
<evidence type="ECO:0000256" key="6">
    <source>
        <dbReference type="ARBA" id="ARBA00022989"/>
    </source>
</evidence>
<sequence>MFFPRRTWRHWVRRPQTGVVVRKVWEVVVTVGAIVLLMYQVSLNLLLYLEKPTVFMVSFETNPVYRLPPVSICPHPAFEPRALGTIGLTPSEHYIQYLENYMELRGVPANVTPRELWKRARWDLSHIIEAFALDLNVVHHYNSTDPLTPMWRRSYSPLGPCLTLNSLPGVRKVGLYLQELPPVKPCMIPNDNGELQRYRGTAGQCEQAKIFCNTSCGLEDSIYFQQFDVDKMHIYFHETPVYAKEQTTEEDILIYSDQLFDGNYVLMEISKIPNLKSYPQMVESSLIKGPCNSDRSYTHAQCFREMHKNMALQELGCYPFYLSTPENSSKPTCRSPDIMDKLFYLESSNRFPCPQRCKQQRWSHDITLSYDIEFFLLISALSTDIRKEVELETYPLAQLFCDIGGSLGLFLGVSILSLLELFVTTAMSICSCREGMMEEGKKRHMTVLIKYTVILILCIATGTHYLEVLRSYLTQPKLTSVSLRVAKGGNVDDLTTLVARRLATRTLDCRPEETFNEECVVLCLLRLAAKDGASVTPFLDIEGLTPCQNVAFHLPSNVYVVPPEQLLAATMRDKVDKCRDSCTHLPPTNKTMGDGFIMVVDKNHYSSDFLQLMCNIGGIVGFYLGFSIFDFLDFIHSVVAASNLLASTGFTKERSSKVLQILKLCTVFLGIILALWQLNTFLVWHKISSSITKSPRTNRTEQLAITVCRWPPVSLHHLAAELQLNISERLIHKLPKEERQPEFLRILETLPGNWSSTLDVLWSRAAWNITDVVEGFFATSKEKKYFTGICSDSSMCQNVWMPVITPLNRCFSLNTMYENTEFTEITLIFPKSLEKRTIFGDNPQIYVTVNPIDEPPMMADMIPKKSKQRVIATHHAIKYERLDDTKRSVDDDSHSTCVHRCLSEGASAHLRCRLPYVTWRPDLDPCNQHQYTTVHKFFKGLIGIGVWNKVKINENASQDVLDLHYKCYEECRHLQHTYYAITTETMVDIYPTVVVRLYQEEDILLREEDRHTISQLLSDLGGIAGITAGFSLLFILKELAPRAFIALQRHP</sequence>
<comment type="similarity">
    <text evidence="2 12">Belongs to the amiloride-sensitive sodium channel (TC 1.A.6) family.</text>
</comment>
<evidence type="ECO:0000256" key="2">
    <source>
        <dbReference type="ARBA" id="ARBA00007193"/>
    </source>
</evidence>
<comment type="subcellular location">
    <subcellularLocation>
        <location evidence="1">Membrane</location>
        <topology evidence="1">Multi-pass membrane protein</topology>
    </subcellularLocation>
</comment>
<feature type="transmembrane region" description="Helical" evidence="13">
    <location>
        <begin position="609"/>
        <end position="632"/>
    </location>
</feature>
<dbReference type="AlphaFoldDB" id="A0A8J5JLW5"/>
<keyword evidence="8 12" id="KW-0406">Ion transport</keyword>